<dbReference type="Proteomes" id="UP000254651">
    <property type="component" value="Unassembled WGS sequence"/>
</dbReference>
<gene>
    <name evidence="1" type="ORF">NCTC10295_00044</name>
</gene>
<evidence type="ECO:0000313" key="1">
    <source>
        <dbReference type="EMBL" id="STZ75326.1"/>
    </source>
</evidence>
<protein>
    <submittedName>
        <fullName evidence="1">Uncharacterized protein</fullName>
    </submittedName>
</protein>
<evidence type="ECO:0000313" key="2">
    <source>
        <dbReference type="Proteomes" id="UP000254651"/>
    </source>
</evidence>
<dbReference type="AlphaFoldDB" id="A0A378UD76"/>
<reference evidence="1 2" key="1">
    <citation type="submission" date="2018-06" db="EMBL/GenBank/DDBJ databases">
        <authorList>
            <consortium name="Pathogen Informatics"/>
            <person name="Doyle S."/>
        </authorList>
    </citation>
    <scope>NUCLEOTIDE SEQUENCE [LARGE SCALE GENOMIC DNA]</scope>
    <source>
        <strain evidence="1 2">NCTC10295</strain>
    </source>
</reference>
<dbReference type="EMBL" id="UGQS01000001">
    <property type="protein sequence ID" value="STZ75326.1"/>
    <property type="molecule type" value="Genomic_DNA"/>
</dbReference>
<name>A0A378UD76_BERDE</name>
<sequence length="72" mass="8390">MNIFQIFYLEEQIAGLDDGFIPVYNQPYLMALRQAKNRQDREAFGKAAQGMHAEFGMDRLMAFYMDGRFDAD</sequence>
<accession>A0A378UD76</accession>
<organism evidence="1 2">
    <name type="scientific">Bergeriella denitrificans</name>
    <name type="common">Neisseria denitrificans</name>
    <dbReference type="NCBI Taxonomy" id="494"/>
    <lineage>
        <taxon>Bacteria</taxon>
        <taxon>Pseudomonadati</taxon>
        <taxon>Pseudomonadota</taxon>
        <taxon>Betaproteobacteria</taxon>
        <taxon>Neisseriales</taxon>
        <taxon>Neisseriaceae</taxon>
        <taxon>Bergeriella</taxon>
    </lineage>
</organism>
<proteinExistence type="predicted"/>
<keyword evidence="2" id="KW-1185">Reference proteome</keyword>